<keyword evidence="13" id="KW-0732">Signal</keyword>
<dbReference type="InterPro" id="IPR037066">
    <property type="entry name" value="Plug_dom_sf"/>
</dbReference>
<evidence type="ECO:0000256" key="8">
    <source>
        <dbReference type="ARBA" id="ARBA00023077"/>
    </source>
</evidence>
<dbReference type="InterPro" id="IPR000531">
    <property type="entry name" value="Beta-barrel_TonB"/>
</dbReference>
<keyword evidence="10 11" id="KW-0998">Cell outer membrane</keyword>
<keyword evidence="9 11" id="KW-0472">Membrane</keyword>
<dbReference type="CDD" id="cd01347">
    <property type="entry name" value="ligand_gated_channel"/>
    <property type="match status" value="1"/>
</dbReference>
<dbReference type="PROSITE" id="PS52016">
    <property type="entry name" value="TONB_DEPENDENT_REC_3"/>
    <property type="match status" value="1"/>
</dbReference>
<feature type="domain" description="TonB-dependent receptor-like beta-barrel" evidence="14">
    <location>
        <begin position="274"/>
        <end position="656"/>
    </location>
</feature>
<evidence type="ECO:0000256" key="12">
    <source>
        <dbReference type="RuleBase" id="RU003357"/>
    </source>
</evidence>
<organism evidence="16 17">
    <name type="scientific">Paracoccus versutus</name>
    <name type="common">Thiobacillus versutus</name>
    <dbReference type="NCBI Taxonomy" id="34007"/>
    <lineage>
        <taxon>Bacteria</taxon>
        <taxon>Pseudomonadati</taxon>
        <taxon>Pseudomonadota</taxon>
        <taxon>Alphaproteobacteria</taxon>
        <taxon>Rhodobacterales</taxon>
        <taxon>Paracoccaceae</taxon>
        <taxon>Paracoccus</taxon>
    </lineage>
</organism>
<dbReference type="InterPro" id="IPR036942">
    <property type="entry name" value="Beta-barrel_TonB_sf"/>
</dbReference>
<dbReference type="RefSeq" id="WP_072462920.1">
    <property type="nucleotide sequence ID" value="NZ_CP038197.1"/>
</dbReference>
<keyword evidence="2 11" id="KW-0813">Transport</keyword>
<evidence type="ECO:0000256" key="6">
    <source>
        <dbReference type="ARBA" id="ARBA00023004"/>
    </source>
</evidence>
<evidence type="ECO:0000256" key="5">
    <source>
        <dbReference type="ARBA" id="ARBA00022692"/>
    </source>
</evidence>
<keyword evidence="16" id="KW-0675">Receptor</keyword>
<keyword evidence="5 11" id="KW-0812">Transmembrane</keyword>
<evidence type="ECO:0000256" key="3">
    <source>
        <dbReference type="ARBA" id="ARBA00022452"/>
    </source>
</evidence>
<dbReference type="Pfam" id="PF07715">
    <property type="entry name" value="Plug"/>
    <property type="match status" value="1"/>
</dbReference>
<keyword evidence="3 11" id="KW-1134">Transmembrane beta strand</keyword>
<dbReference type="AlphaFoldDB" id="A0A3D9XFL9"/>
<dbReference type="InterPro" id="IPR039426">
    <property type="entry name" value="TonB-dep_rcpt-like"/>
</dbReference>
<dbReference type="Pfam" id="PF00593">
    <property type="entry name" value="TonB_dep_Rec_b-barrel"/>
    <property type="match status" value="1"/>
</dbReference>
<evidence type="ECO:0000259" key="14">
    <source>
        <dbReference type="Pfam" id="PF00593"/>
    </source>
</evidence>
<feature type="chain" id="PRO_5017777984" evidence="13">
    <location>
        <begin position="26"/>
        <end position="692"/>
    </location>
</feature>
<evidence type="ECO:0000256" key="4">
    <source>
        <dbReference type="ARBA" id="ARBA00022496"/>
    </source>
</evidence>
<keyword evidence="6" id="KW-0408">Iron</keyword>
<gene>
    <name evidence="16" type="ORF">BDD41_3377</name>
</gene>
<dbReference type="GO" id="GO:0009279">
    <property type="term" value="C:cell outer membrane"/>
    <property type="evidence" value="ECO:0007669"/>
    <property type="project" value="UniProtKB-SubCell"/>
</dbReference>
<feature type="domain" description="TonB-dependent receptor plug" evidence="15">
    <location>
        <begin position="51"/>
        <end position="168"/>
    </location>
</feature>
<dbReference type="Gene3D" id="2.170.130.10">
    <property type="entry name" value="TonB-dependent receptor, plug domain"/>
    <property type="match status" value="1"/>
</dbReference>
<dbReference type="PANTHER" id="PTHR32552:SF81">
    <property type="entry name" value="TONB-DEPENDENT OUTER MEMBRANE RECEPTOR"/>
    <property type="match status" value="1"/>
</dbReference>
<evidence type="ECO:0000256" key="13">
    <source>
        <dbReference type="SAM" id="SignalP"/>
    </source>
</evidence>
<comment type="similarity">
    <text evidence="11 12">Belongs to the TonB-dependent receptor family.</text>
</comment>
<keyword evidence="4" id="KW-0410">Iron transport</keyword>
<comment type="subcellular location">
    <subcellularLocation>
        <location evidence="1 11">Cell outer membrane</location>
        <topology evidence="1 11">Multi-pass membrane protein</topology>
    </subcellularLocation>
</comment>
<dbReference type="Proteomes" id="UP000256941">
    <property type="component" value="Unassembled WGS sequence"/>
</dbReference>
<evidence type="ECO:0000256" key="7">
    <source>
        <dbReference type="ARBA" id="ARBA00023065"/>
    </source>
</evidence>
<dbReference type="PANTHER" id="PTHR32552">
    <property type="entry name" value="FERRICHROME IRON RECEPTOR-RELATED"/>
    <property type="match status" value="1"/>
</dbReference>
<accession>A0A3D9XFL9</accession>
<comment type="caution">
    <text evidence="16">The sequence shown here is derived from an EMBL/GenBank/DDBJ whole genome shotgun (WGS) entry which is preliminary data.</text>
</comment>
<evidence type="ECO:0000256" key="1">
    <source>
        <dbReference type="ARBA" id="ARBA00004571"/>
    </source>
</evidence>
<evidence type="ECO:0000256" key="10">
    <source>
        <dbReference type="ARBA" id="ARBA00023237"/>
    </source>
</evidence>
<evidence type="ECO:0000313" key="17">
    <source>
        <dbReference type="Proteomes" id="UP000256941"/>
    </source>
</evidence>
<evidence type="ECO:0000313" key="16">
    <source>
        <dbReference type="EMBL" id="REF68338.1"/>
    </source>
</evidence>
<reference evidence="16 17" key="1">
    <citation type="submission" date="2018-08" db="EMBL/GenBank/DDBJ databases">
        <title>Genomic Encyclopedia of Archaeal and Bacterial Type Strains, Phase II (KMG-II): from individual species to whole genera.</title>
        <authorList>
            <person name="Goeker M."/>
        </authorList>
    </citation>
    <scope>NUCLEOTIDE SEQUENCE [LARGE SCALE GENOMIC DNA]</scope>
    <source>
        <strain evidence="16 17">DSM 17099</strain>
    </source>
</reference>
<protein>
    <submittedName>
        <fullName evidence="16">Outer membrane receptor protein involved in Fe transport</fullName>
    </submittedName>
</protein>
<keyword evidence="8 12" id="KW-0798">TonB box</keyword>
<feature type="signal peptide" evidence="13">
    <location>
        <begin position="1"/>
        <end position="25"/>
    </location>
</feature>
<sequence>MNGHKIPVLLGTVAMLALATAPALAQDNQGMAETLRLDEIVLTGEKQARSIKDTASSVAVLTTRDLEESGGQDSIADAPTGIANVTYVASGGQGGAPTIRGQDSEGPNSGAVAFFGGTAPRLAFNLDGHYLGYNEIVWGSQALWDVESIEVFRGPQTATQGANSIAGAIIVKTKDPTFQPEGAAQLEYGSHSRRRASLMASGPLSEDLAGRIAVDYWARDNYIDYTNPDFAVGSTDQDHESRTIRAKLLWQPKDLPGFEGKLTFSHSLTNRPNWEAATEPYEDLESATASNPSWRLRTNTTILDVSYEFGNGWTLFNQLQYSDIWIKRSTEPVDSGTAILDQDVTSNETRVTFGTPEDRISGVAGLFVSRTDSDELLDYRGTTTYDDRKDSLGIFAETTWRLADRWSLTGGLRYQRDDITRRGVSSFTPNVLDYDESFDAWLPRIALAYDLDASTRIGAMISKGYNPGGVTLNLTSGEYVPFDAETSWNYEIFGRTRLLDDRLELTGNLFYTQLHDAQRYVVTSLPENIGSSITVNAERAKSYGLELGMDYLLRDNLRVKAGLGLLHTEISRFTSAAADYQGHRFGRSPDYTLSLAADWDITPEWRLSGQLRHTDGYYSDDNEDRDTWVDSYTVANARLTWQPRENLQAFAYVNNLFDDRSVTYLRASRSIGGFEATVVEPRELGIGLKMTF</sequence>
<dbReference type="EMBL" id="QTUJ01000003">
    <property type="protein sequence ID" value="REF68338.1"/>
    <property type="molecule type" value="Genomic_DNA"/>
</dbReference>
<proteinExistence type="inferred from homology"/>
<name>A0A3D9XFL9_PARVE</name>
<dbReference type="GO" id="GO:0006826">
    <property type="term" value="P:iron ion transport"/>
    <property type="evidence" value="ECO:0007669"/>
    <property type="project" value="UniProtKB-KW"/>
</dbReference>
<evidence type="ECO:0000256" key="11">
    <source>
        <dbReference type="PROSITE-ProRule" id="PRU01360"/>
    </source>
</evidence>
<evidence type="ECO:0000256" key="9">
    <source>
        <dbReference type="ARBA" id="ARBA00023136"/>
    </source>
</evidence>
<dbReference type="Gene3D" id="2.40.170.20">
    <property type="entry name" value="TonB-dependent receptor, beta-barrel domain"/>
    <property type="match status" value="1"/>
</dbReference>
<keyword evidence="7" id="KW-0406">Ion transport</keyword>
<evidence type="ECO:0000256" key="2">
    <source>
        <dbReference type="ARBA" id="ARBA00022448"/>
    </source>
</evidence>
<dbReference type="SUPFAM" id="SSF56935">
    <property type="entry name" value="Porins"/>
    <property type="match status" value="1"/>
</dbReference>
<evidence type="ECO:0000259" key="15">
    <source>
        <dbReference type="Pfam" id="PF07715"/>
    </source>
</evidence>
<dbReference type="InterPro" id="IPR012910">
    <property type="entry name" value="Plug_dom"/>
</dbReference>